<comment type="caution">
    <text evidence="1">The sequence shown here is derived from an EMBL/GenBank/DDBJ whole genome shotgun (WGS) entry which is preliminary data.</text>
</comment>
<dbReference type="Proteomes" id="UP001234297">
    <property type="component" value="Chromosome 11"/>
</dbReference>
<keyword evidence="2" id="KW-1185">Reference proteome</keyword>
<evidence type="ECO:0000313" key="2">
    <source>
        <dbReference type="Proteomes" id="UP001234297"/>
    </source>
</evidence>
<evidence type="ECO:0000313" key="1">
    <source>
        <dbReference type="EMBL" id="KAJ8623925.1"/>
    </source>
</evidence>
<sequence>MTAFFFLLTDKIQEPASPSLSLSISVETHDHTNWSINRVVDKELGKFMGLDTVSEHRNCCKDRKIPKVVSTSNRLGSKVQKNDDKGKPTQRNYVVKNQKGDFTRSGTSNLLSPRKSKPSSLSRVTGNEELKRGSIYQSSESVRQMKKLGVLKGTRKIQSLRNSDSSLTFTIIDSLSRPNPKEVSPVTRKNGSILVSSKSCKISTSVGMNYIPPSSSELLHRPFRRPEDHSNAQSSSEAFLEICLDSKDSAGEPKHKCDRTSAPENDSNCLAEKDTLLKFSKSASVRVVMPEPSCQLESDPSKENSKGQISPLRKILHPTLKSKSLRNPSVTVAEPNGPTTIGSEGVKKSKTLRKSLLQDFSKIAHKAQCSEQLTKTEISLVRTSPVHLHGLLRLELKHGMPFFELSLNDREDVLVAKTWRMDNAFNWVYTFYSISCKRKSNSSGWGTKVRNRESSMVGQMQASCYLCSEVRNAGSLDNSTVMEFVLYDTAHARKSVATQDQLTKDNGNSDLSAPLVSVNLHPHLEVAAIVVQVPFENKESLEGNIGNKVADAIPSSTVAANVKVITASGTHGLPNSDGGVPSPLLKRWRSSGGCDCGGWDMACPVAVFDNSSARNVADSSFIATQWPLELFAQGAKEELPALTMTFIEEGQYSVDFHAQLSTLQAFAICVALLNNREVSMAVGQESYSHSLHCKSLKSLLQEEVRILVEAVAEEEKRNVVRRKEGHLPYLAFNPPFSPIGRV</sequence>
<protein>
    <submittedName>
        <fullName evidence="1">Uncharacterized protein</fullName>
    </submittedName>
</protein>
<name>A0ACC2KRW5_PERAE</name>
<accession>A0ACC2KRW5</accession>
<reference evidence="1 2" key="1">
    <citation type="journal article" date="2022" name="Hortic Res">
        <title>A haplotype resolved chromosomal level avocado genome allows analysis of novel avocado genes.</title>
        <authorList>
            <person name="Nath O."/>
            <person name="Fletcher S.J."/>
            <person name="Hayward A."/>
            <person name="Shaw L.M."/>
            <person name="Masouleh A.K."/>
            <person name="Furtado A."/>
            <person name="Henry R.J."/>
            <person name="Mitter N."/>
        </authorList>
    </citation>
    <scope>NUCLEOTIDE SEQUENCE [LARGE SCALE GENOMIC DNA]</scope>
    <source>
        <strain evidence="2">cv. Hass</strain>
    </source>
</reference>
<proteinExistence type="predicted"/>
<gene>
    <name evidence="1" type="ORF">MRB53_032455</name>
</gene>
<organism evidence="1 2">
    <name type="scientific">Persea americana</name>
    <name type="common">Avocado</name>
    <dbReference type="NCBI Taxonomy" id="3435"/>
    <lineage>
        <taxon>Eukaryota</taxon>
        <taxon>Viridiplantae</taxon>
        <taxon>Streptophyta</taxon>
        <taxon>Embryophyta</taxon>
        <taxon>Tracheophyta</taxon>
        <taxon>Spermatophyta</taxon>
        <taxon>Magnoliopsida</taxon>
        <taxon>Magnoliidae</taxon>
        <taxon>Laurales</taxon>
        <taxon>Lauraceae</taxon>
        <taxon>Persea</taxon>
    </lineage>
</organism>
<dbReference type="EMBL" id="CM056819">
    <property type="protein sequence ID" value="KAJ8623925.1"/>
    <property type="molecule type" value="Genomic_DNA"/>
</dbReference>